<dbReference type="Proteomes" id="UP000242180">
    <property type="component" value="Unassembled WGS sequence"/>
</dbReference>
<evidence type="ECO:0000313" key="2">
    <source>
        <dbReference type="Proteomes" id="UP000242180"/>
    </source>
</evidence>
<dbReference type="EMBL" id="MCGN01000010">
    <property type="protein sequence ID" value="ORY92202.1"/>
    <property type="molecule type" value="Genomic_DNA"/>
</dbReference>
<keyword evidence="2" id="KW-1185">Reference proteome</keyword>
<sequence>MEDNTDFSYCLTRDVAIPVSIRISSLEGLRDPRHLSWKPNENLKADFYASVQLFAGMNG</sequence>
<organism evidence="1 2">
    <name type="scientific">Syncephalastrum racemosum</name>
    <name type="common">Filamentous fungus</name>
    <dbReference type="NCBI Taxonomy" id="13706"/>
    <lineage>
        <taxon>Eukaryota</taxon>
        <taxon>Fungi</taxon>
        <taxon>Fungi incertae sedis</taxon>
        <taxon>Mucoromycota</taxon>
        <taxon>Mucoromycotina</taxon>
        <taxon>Mucoromycetes</taxon>
        <taxon>Mucorales</taxon>
        <taxon>Syncephalastraceae</taxon>
        <taxon>Syncephalastrum</taxon>
    </lineage>
</organism>
<accession>A0A1X2H310</accession>
<reference evidence="1 2" key="1">
    <citation type="submission" date="2016-07" db="EMBL/GenBank/DDBJ databases">
        <title>Pervasive Adenine N6-methylation of Active Genes in Fungi.</title>
        <authorList>
            <consortium name="DOE Joint Genome Institute"/>
            <person name="Mondo S.J."/>
            <person name="Dannebaum R.O."/>
            <person name="Kuo R.C."/>
            <person name="Labutti K."/>
            <person name="Haridas S."/>
            <person name="Kuo A."/>
            <person name="Salamov A."/>
            <person name="Ahrendt S.R."/>
            <person name="Lipzen A."/>
            <person name="Sullivan W."/>
            <person name="Andreopoulos W.B."/>
            <person name="Clum A."/>
            <person name="Lindquist E."/>
            <person name="Daum C."/>
            <person name="Ramamoorthy G.K."/>
            <person name="Gryganskyi A."/>
            <person name="Culley D."/>
            <person name="Magnuson J.K."/>
            <person name="James T.Y."/>
            <person name="O'Malley M.A."/>
            <person name="Stajich J.E."/>
            <person name="Spatafora J.W."/>
            <person name="Visel A."/>
            <person name="Grigoriev I.V."/>
        </authorList>
    </citation>
    <scope>NUCLEOTIDE SEQUENCE [LARGE SCALE GENOMIC DNA]</scope>
    <source>
        <strain evidence="1 2">NRRL 2496</strain>
    </source>
</reference>
<dbReference type="InParanoid" id="A0A1X2H310"/>
<proteinExistence type="predicted"/>
<dbReference type="AlphaFoldDB" id="A0A1X2H310"/>
<gene>
    <name evidence="1" type="ORF">BCR43DRAFT_84444</name>
</gene>
<protein>
    <submittedName>
        <fullName evidence="1">Uncharacterized protein</fullName>
    </submittedName>
</protein>
<dbReference type="OrthoDB" id="67688at2759"/>
<name>A0A1X2H310_SYNRA</name>
<evidence type="ECO:0000313" key="1">
    <source>
        <dbReference type="EMBL" id="ORY92202.1"/>
    </source>
</evidence>
<comment type="caution">
    <text evidence="1">The sequence shown here is derived from an EMBL/GenBank/DDBJ whole genome shotgun (WGS) entry which is preliminary data.</text>
</comment>